<feature type="transmembrane region" description="Helical" evidence="9">
    <location>
        <begin position="39"/>
        <end position="55"/>
    </location>
</feature>
<keyword evidence="3 8" id="KW-0349">Heme</keyword>
<dbReference type="GO" id="GO:0004497">
    <property type="term" value="F:monooxygenase activity"/>
    <property type="evidence" value="ECO:0007669"/>
    <property type="project" value="UniProtKB-KW"/>
</dbReference>
<organism evidence="10 11">
    <name type="scientific">Colletotrichum higginsianum</name>
    <dbReference type="NCBI Taxonomy" id="80884"/>
    <lineage>
        <taxon>Eukaryota</taxon>
        <taxon>Fungi</taxon>
        <taxon>Dikarya</taxon>
        <taxon>Ascomycota</taxon>
        <taxon>Pezizomycotina</taxon>
        <taxon>Sordariomycetes</taxon>
        <taxon>Hypocreomycetidae</taxon>
        <taxon>Glomerellales</taxon>
        <taxon>Glomerellaceae</taxon>
        <taxon>Colletotrichum</taxon>
        <taxon>Colletotrichum destructivum species complex</taxon>
    </lineage>
</organism>
<dbReference type="InterPro" id="IPR002401">
    <property type="entry name" value="Cyt_P450_E_grp-I"/>
</dbReference>
<evidence type="ECO:0000256" key="8">
    <source>
        <dbReference type="PIRSR" id="PIRSR602401-1"/>
    </source>
</evidence>
<comment type="similarity">
    <text evidence="2">Belongs to the cytochrome P450 family.</text>
</comment>
<name>A0A4T0VT72_9PEZI</name>
<dbReference type="PANTHER" id="PTHR24305:SF77">
    <property type="entry name" value="CYTOCHROME P450 MONOOXYGENASE"/>
    <property type="match status" value="1"/>
</dbReference>
<evidence type="ECO:0000256" key="4">
    <source>
        <dbReference type="ARBA" id="ARBA00022723"/>
    </source>
</evidence>
<evidence type="ECO:0000256" key="5">
    <source>
        <dbReference type="ARBA" id="ARBA00023002"/>
    </source>
</evidence>
<dbReference type="GO" id="GO:0020037">
    <property type="term" value="F:heme binding"/>
    <property type="evidence" value="ECO:0007669"/>
    <property type="project" value="InterPro"/>
</dbReference>
<comment type="cofactor">
    <cofactor evidence="1 8">
        <name>heme</name>
        <dbReference type="ChEBI" id="CHEBI:30413"/>
    </cofactor>
</comment>
<keyword evidence="5" id="KW-0560">Oxidoreductase</keyword>
<evidence type="ECO:0000256" key="6">
    <source>
        <dbReference type="ARBA" id="ARBA00023004"/>
    </source>
</evidence>
<evidence type="ECO:0000256" key="2">
    <source>
        <dbReference type="ARBA" id="ARBA00010617"/>
    </source>
</evidence>
<dbReference type="InterPro" id="IPR001128">
    <property type="entry name" value="Cyt_P450"/>
</dbReference>
<reference evidence="10 11" key="1">
    <citation type="journal article" date="2019" name="Genome Biol. Evol.">
        <title>Genomic Plasticity Mediated by Transposable Elements in the Plant Pathogenic Fungus Colletotrichum higginsianum.</title>
        <authorList>
            <person name="Tsushima A."/>
            <person name="Gan P."/>
            <person name="Kumakura N."/>
            <person name="Narusaka M."/>
            <person name="Takano Y."/>
            <person name="Narusaka Y."/>
            <person name="Shirasu K."/>
        </authorList>
    </citation>
    <scope>NUCLEOTIDE SEQUENCE [LARGE SCALE GENOMIC DNA]</scope>
    <source>
        <strain evidence="10 11">MAFF305635-RFP</strain>
    </source>
</reference>
<dbReference type="SUPFAM" id="SSF48264">
    <property type="entry name" value="Cytochrome P450"/>
    <property type="match status" value="1"/>
</dbReference>
<accession>A0A4T0VT72</accession>
<dbReference type="InterPro" id="IPR050121">
    <property type="entry name" value="Cytochrome_P450_monoxygenase"/>
</dbReference>
<keyword evidence="6 8" id="KW-0408">Iron</keyword>
<dbReference type="OrthoDB" id="3934656at2759"/>
<dbReference type="Proteomes" id="UP000305883">
    <property type="component" value="Unassembled WGS sequence"/>
</dbReference>
<dbReference type="PANTHER" id="PTHR24305">
    <property type="entry name" value="CYTOCHROME P450"/>
    <property type="match status" value="1"/>
</dbReference>
<dbReference type="Gene3D" id="1.10.630.10">
    <property type="entry name" value="Cytochrome P450"/>
    <property type="match status" value="1"/>
</dbReference>
<dbReference type="GO" id="GO:0016705">
    <property type="term" value="F:oxidoreductase activity, acting on paired donors, with incorporation or reduction of molecular oxygen"/>
    <property type="evidence" value="ECO:0007669"/>
    <property type="project" value="InterPro"/>
</dbReference>
<gene>
    <name evidence="10" type="ORF">CH35J_007923</name>
</gene>
<dbReference type="GO" id="GO:0005506">
    <property type="term" value="F:iron ion binding"/>
    <property type="evidence" value="ECO:0007669"/>
    <property type="project" value="InterPro"/>
</dbReference>
<dbReference type="InterPro" id="IPR036396">
    <property type="entry name" value="Cyt_P450_sf"/>
</dbReference>
<sequence>MPSFSLSLGSLTVYAALAFFLWYTTSAVYAWWGLRRVPGPFLASFSYLWVAWHIVRGTVDVGHKSLQKYGPLARTGPGYVVTHDPEVIRRIMAARGSYGKHAWWGGARSHPTEDSILSTVDMARHDEIKAQTANGYNGRDGTDVHGRVDRQVERLVGLVRRRFVSAAGARRVVDLTDLMRFFTLDVTTDLSYGRPFGFLDEGKDLFDFNRTMDAYVSAMTLGLDVPFFRNLMRSPLMAFLLPKDTDNSGAGKIMGIAQDIVRDRFENDKRDEKDMLGSFMRHGLTQAQCEAETFVQIAAGSDTTGSLLSTTMLYIITAPRVYQRLKEEIRAAVAAGSVSYPIALEQAKKLPYLQAVISEGFRMRPPVPYGAFMSVPPRGDTIHGVYLPGGTGVGFNIVAMMRCAETFGVDVDVFRPERFLECDDDARRGMLRQVDMAFGTGRLLCAGKQVALLELNKVFFELMRAFDFQLVDPRKGWRERALVVSTQNDMWVTITEDLLR</sequence>
<dbReference type="PRINTS" id="PR00463">
    <property type="entry name" value="EP450I"/>
</dbReference>
<feature type="transmembrane region" description="Helical" evidence="9">
    <location>
        <begin position="12"/>
        <end position="32"/>
    </location>
</feature>
<evidence type="ECO:0000256" key="9">
    <source>
        <dbReference type="SAM" id="Phobius"/>
    </source>
</evidence>
<evidence type="ECO:0000313" key="10">
    <source>
        <dbReference type="EMBL" id="TIC95758.1"/>
    </source>
</evidence>
<evidence type="ECO:0000313" key="11">
    <source>
        <dbReference type="Proteomes" id="UP000305883"/>
    </source>
</evidence>
<keyword evidence="9" id="KW-0472">Membrane</keyword>
<dbReference type="EMBL" id="MWPZ01000006">
    <property type="protein sequence ID" value="TIC95758.1"/>
    <property type="molecule type" value="Genomic_DNA"/>
</dbReference>
<feature type="binding site" description="axial binding residue" evidence="8">
    <location>
        <position position="445"/>
    </location>
    <ligand>
        <name>heme</name>
        <dbReference type="ChEBI" id="CHEBI:30413"/>
    </ligand>
    <ligandPart>
        <name>Fe</name>
        <dbReference type="ChEBI" id="CHEBI:18248"/>
    </ligandPart>
</feature>
<keyword evidence="9" id="KW-1133">Transmembrane helix</keyword>
<comment type="caution">
    <text evidence="10">The sequence shown here is derived from an EMBL/GenBank/DDBJ whole genome shotgun (WGS) entry which is preliminary data.</text>
</comment>
<keyword evidence="4 8" id="KW-0479">Metal-binding</keyword>
<evidence type="ECO:0000256" key="1">
    <source>
        <dbReference type="ARBA" id="ARBA00001971"/>
    </source>
</evidence>
<dbReference type="CDD" id="cd11060">
    <property type="entry name" value="CYP57A1-like"/>
    <property type="match status" value="1"/>
</dbReference>
<protein>
    <submittedName>
        <fullName evidence="10">Cytochrome P450 monooxygenase mpaDE</fullName>
    </submittedName>
</protein>
<dbReference type="Pfam" id="PF00067">
    <property type="entry name" value="p450"/>
    <property type="match status" value="1"/>
</dbReference>
<evidence type="ECO:0000256" key="7">
    <source>
        <dbReference type="ARBA" id="ARBA00023033"/>
    </source>
</evidence>
<keyword evidence="7 10" id="KW-0503">Monooxygenase</keyword>
<keyword evidence="9" id="KW-0812">Transmembrane</keyword>
<evidence type="ECO:0000256" key="3">
    <source>
        <dbReference type="ARBA" id="ARBA00022617"/>
    </source>
</evidence>
<proteinExistence type="inferred from homology"/>
<dbReference type="AlphaFoldDB" id="A0A4T0VT72"/>
<dbReference type="PRINTS" id="PR00385">
    <property type="entry name" value="P450"/>
</dbReference>